<evidence type="ECO:0000256" key="1">
    <source>
        <dbReference type="ARBA" id="ARBA00001974"/>
    </source>
</evidence>
<dbReference type="InterPro" id="IPR003953">
    <property type="entry name" value="FAD-dep_OxRdtase_2_FAD-bd"/>
</dbReference>
<keyword evidence="8" id="KW-0274">FAD</keyword>
<dbReference type="Gene3D" id="3.50.50.60">
    <property type="entry name" value="FAD/NAD(P)-binding domain"/>
    <property type="match status" value="1"/>
</dbReference>
<evidence type="ECO:0000256" key="10">
    <source>
        <dbReference type="ARBA" id="ARBA00029426"/>
    </source>
</evidence>
<dbReference type="PANTHER" id="PTHR42716">
    <property type="entry name" value="L-ASPARTATE OXIDASE"/>
    <property type="match status" value="1"/>
</dbReference>
<dbReference type="EMBL" id="BMKX01000010">
    <property type="protein sequence ID" value="GGJ71389.1"/>
    <property type="molecule type" value="Genomic_DNA"/>
</dbReference>
<keyword evidence="7" id="KW-0662">Pyridine nucleotide biosynthesis</keyword>
<evidence type="ECO:0000256" key="5">
    <source>
        <dbReference type="ARBA" id="ARBA00021901"/>
    </source>
</evidence>
<comment type="cofactor">
    <cofactor evidence="1">
        <name>FAD</name>
        <dbReference type="ChEBI" id="CHEBI:57692"/>
    </cofactor>
</comment>
<organism evidence="15 16">
    <name type="scientific">Glutamicibacter ardleyensis</name>
    <dbReference type="NCBI Taxonomy" id="225894"/>
    <lineage>
        <taxon>Bacteria</taxon>
        <taxon>Bacillati</taxon>
        <taxon>Actinomycetota</taxon>
        <taxon>Actinomycetes</taxon>
        <taxon>Micrococcales</taxon>
        <taxon>Micrococcaceae</taxon>
        <taxon>Glutamicibacter</taxon>
    </lineage>
</organism>
<evidence type="ECO:0000256" key="9">
    <source>
        <dbReference type="ARBA" id="ARBA00023002"/>
    </source>
</evidence>
<evidence type="ECO:0000313" key="15">
    <source>
        <dbReference type="EMBL" id="GGJ71389.1"/>
    </source>
</evidence>
<evidence type="ECO:0000256" key="3">
    <source>
        <dbReference type="ARBA" id="ARBA00008562"/>
    </source>
</evidence>
<feature type="domain" description="Fumarate reductase/succinate dehydrogenase flavoprotein-like C-terminal" evidence="14">
    <location>
        <begin position="461"/>
        <end position="508"/>
    </location>
</feature>
<comment type="similarity">
    <text evidence="3">Belongs to the FAD-dependent oxidoreductase 2 family. NadB subfamily.</text>
</comment>
<evidence type="ECO:0000256" key="7">
    <source>
        <dbReference type="ARBA" id="ARBA00022642"/>
    </source>
</evidence>
<dbReference type="Pfam" id="PF02910">
    <property type="entry name" value="Succ_DH_flav_C"/>
    <property type="match status" value="1"/>
</dbReference>
<reference evidence="16" key="1">
    <citation type="journal article" date="2019" name="Int. J. Syst. Evol. Microbiol.">
        <title>The Global Catalogue of Microorganisms (GCM) 10K type strain sequencing project: providing services to taxonomists for standard genome sequencing and annotation.</title>
        <authorList>
            <consortium name="The Broad Institute Genomics Platform"/>
            <consortium name="The Broad Institute Genome Sequencing Center for Infectious Disease"/>
            <person name="Wu L."/>
            <person name="Ma J."/>
        </authorList>
    </citation>
    <scope>NUCLEOTIDE SEQUENCE [LARGE SCALE GENOMIC DNA]</scope>
    <source>
        <strain evidence="16">CGMCC 1.3685</strain>
    </source>
</reference>
<comment type="caution">
    <text evidence="15">The sequence shown here is derived from an EMBL/GenBank/DDBJ whole genome shotgun (WGS) entry which is preliminary data.</text>
</comment>
<dbReference type="SUPFAM" id="SSF56425">
    <property type="entry name" value="Succinate dehydrogenase/fumarate reductase flavoprotein, catalytic domain"/>
    <property type="match status" value="1"/>
</dbReference>
<dbReference type="InterPro" id="IPR015939">
    <property type="entry name" value="Fum_Rdtase/Succ_DH_flav-like_C"/>
</dbReference>
<dbReference type="InterPro" id="IPR027477">
    <property type="entry name" value="Succ_DH/fumarate_Rdtase_cat_sf"/>
</dbReference>
<dbReference type="Gene3D" id="1.20.58.100">
    <property type="entry name" value="Fumarate reductase/succinate dehydrogenase flavoprotein-like, C-terminal domain"/>
    <property type="match status" value="1"/>
</dbReference>
<dbReference type="InterPro" id="IPR036188">
    <property type="entry name" value="FAD/NAD-bd_sf"/>
</dbReference>
<feature type="domain" description="FAD-dependent oxidoreductase 2 FAD-binding" evidence="13">
    <location>
        <begin position="9"/>
        <end position="389"/>
    </location>
</feature>
<evidence type="ECO:0000256" key="2">
    <source>
        <dbReference type="ARBA" id="ARBA00004950"/>
    </source>
</evidence>
<dbReference type="SUPFAM" id="SSF46977">
    <property type="entry name" value="Succinate dehydrogenase/fumarate reductase flavoprotein C-terminal domain"/>
    <property type="match status" value="1"/>
</dbReference>
<keyword evidence="9" id="KW-0560">Oxidoreductase</keyword>
<dbReference type="InterPro" id="IPR005288">
    <property type="entry name" value="NadB"/>
</dbReference>
<keyword evidence="6" id="KW-0285">Flavoprotein</keyword>
<evidence type="ECO:0000256" key="4">
    <source>
        <dbReference type="ARBA" id="ARBA00012173"/>
    </source>
</evidence>
<evidence type="ECO:0000256" key="12">
    <source>
        <dbReference type="ARBA" id="ARBA00048305"/>
    </source>
</evidence>
<dbReference type="PRINTS" id="PR00411">
    <property type="entry name" value="PNDRDTASEI"/>
</dbReference>
<dbReference type="Proteomes" id="UP000606115">
    <property type="component" value="Unassembled WGS sequence"/>
</dbReference>
<accession>A0ABQ2DSC2</accession>
<comment type="function">
    <text evidence="10">Catalyzes the oxidation of L-aspartate to iminoaspartate, the first step in the de novo biosynthesis of NAD(+).</text>
</comment>
<evidence type="ECO:0000256" key="6">
    <source>
        <dbReference type="ARBA" id="ARBA00022630"/>
    </source>
</evidence>
<dbReference type="PANTHER" id="PTHR42716:SF2">
    <property type="entry name" value="L-ASPARTATE OXIDASE, CHLOROPLASTIC"/>
    <property type="match status" value="1"/>
</dbReference>
<name>A0ABQ2DSC2_9MICC</name>
<dbReference type="EC" id="1.4.3.16" evidence="4"/>
<comment type="catalytic activity">
    <reaction evidence="12">
        <text>L-aspartate + O2 = iminosuccinate + H2O2</text>
        <dbReference type="Rhea" id="RHEA:25876"/>
        <dbReference type="ChEBI" id="CHEBI:15379"/>
        <dbReference type="ChEBI" id="CHEBI:16240"/>
        <dbReference type="ChEBI" id="CHEBI:29991"/>
        <dbReference type="ChEBI" id="CHEBI:77875"/>
        <dbReference type="EC" id="1.4.3.16"/>
    </reaction>
    <physiologicalReaction direction="left-to-right" evidence="12">
        <dbReference type="Rhea" id="RHEA:25877"/>
    </physiologicalReaction>
</comment>
<dbReference type="PRINTS" id="PR00368">
    <property type="entry name" value="FADPNR"/>
</dbReference>
<protein>
    <recommendedName>
        <fullName evidence="5">L-aspartate oxidase</fullName>
        <ecNumber evidence="4">1.4.3.16</ecNumber>
    </recommendedName>
    <alternativeName>
        <fullName evidence="11">Quinolinate synthase B</fullName>
    </alternativeName>
</protein>
<evidence type="ECO:0000313" key="16">
    <source>
        <dbReference type="Proteomes" id="UP000606115"/>
    </source>
</evidence>
<gene>
    <name evidence="15" type="ORF">GCM10007173_32810</name>
</gene>
<dbReference type="RefSeq" id="WP_188687182.1">
    <property type="nucleotide sequence ID" value="NZ_BMKX01000010.1"/>
</dbReference>
<proteinExistence type="inferred from homology"/>
<dbReference type="SUPFAM" id="SSF51905">
    <property type="entry name" value="FAD/NAD(P)-binding domain"/>
    <property type="match status" value="1"/>
</dbReference>
<evidence type="ECO:0000259" key="14">
    <source>
        <dbReference type="Pfam" id="PF02910"/>
    </source>
</evidence>
<keyword evidence="16" id="KW-1185">Reference proteome</keyword>
<evidence type="ECO:0000256" key="8">
    <source>
        <dbReference type="ARBA" id="ARBA00022827"/>
    </source>
</evidence>
<sequence length="536" mass="56134">MTKTTGRHLVIIGSGVAGLSAALEAVRLGSQVTVLTKDALGDGNSKLAQGGLSAVTVQGVAAGDSVQAHVADTLKAGAGHCGVNAVQLMCAAAGELVATLEDYAVNFDANADGSYQLGLEAAHSAHRILHVDGDATGAGLIDALRQAVRLAHKAGQLEIIEYALANGLEFADDQLRGVSYLHDDQELVLETDAVLLATGGLGSLFTASTNPAGATADGIGLAARAGAVIADAEFIQFHPTLVDPLKYPQAGMISEAVRGEGAILVTESGDRFMPAIHELAELAPRDVVARAIHGQNLAGHRVFLDARAVEQKQGAGFLTRRFPSISARLKAAGLDLAAQPIEVVAAQHYWMGGIHTDTKGRSSVPGLYAAGECANTMVHGANRLASNSLLEAMVFARQAVRAMITDQAGRVCDTSQLQLSELPPAKNDAPLELHQLQTLASEHLGVHRTGQGLQSLRSVLESSAPVAQGRRELAELTNLWITARIITQGAIRRTSSLGAHHRLDAQDGQQAAIRYGFRLAQTKRSDNRTQSKEINA</sequence>
<dbReference type="Gene3D" id="3.90.700.10">
    <property type="entry name" value="Succinate dehydrogenase/fumarate reductase flavoprotein, catalytic domain"/>
    <property type="match status" value="1"/>
</dbReference>
<dbReference type="InterPro" id="IPR037099">
    <property type="entry name" value="Fum_R/Succ_DH_flav-like_C_sf"/>
</dbReference>
<comment type="pathway">
    <text evidence="2">Cofactor biosynthesis; NAD(+) biosynthesis; iminoaspartate from L-aspartate (oxidase route): step 1/1.</text>
</comment>
<evidence type="ECO:0000256" key="11">
    <source>
        <dbReference type="ARBA" id="ARBA00030386"/>
    </source>
</evidence>
<evidence type="ECO:0000259" key="13">
    <source>
        <dbReference type="Pfam" id="PF00890"/>
    </source>
</evidence>
<dbReference type="Pfam" id="PF00890">
    <property type="entry name" value="FAD_binding_2"/>
    <property type="match status" value="1"/>
</dbReference>
<dbReference type="GeneID" id="303305615"/>